<keyword evidence="6" id="KW-1185">Reference proteome</keyword>
<dbReference type="STRING" id="590646.G3B8J5"/>
<dbReference type="Pfam" id="PF00069">
    <property type="entry name" value="Pkinase"/>
    <property type="match status" value="1"/>
</dbReference>
<organism evidence="6">
    <name type="scientific">Candida tenuis (strain ATCC 10573 / BCRC 21748 / CBS 615 / JCM 9827 / NBRC 10315 / NRRL Y-1498 / VKM Y-70)</name>
    <name type="common">Yeast</name>
    <name type="synonym">Yamadazyma tenuis</name>
    <dbReference type="NCBI Taxonomy" id="590646"/>
    <lineage>
        <taxon>Eukaryota</taxon>
        <taxon>Fungi</taxon>
        <taxon>Dikarya</taxon>
        <taxon>Ascomycota</taxon>
        <taxon>Saccharomycotina</taxon>
        <taxon>Pichiomycetes</taxon>
        <taxon>Debaryomycetaceae</taxon>
        <taxon>Yamadazyma</taxon>
    </lineage>
</organism>
<dbReference type="HOGENOM" id="CLU_505249_0_0_1"/>
<dbReference type="GO" id="GO:0004674">
    <property type="term" value="F:protein serine/threonine kinase activity"/>
    <property type="evidence" value="ECO:0007669"/>
    <property type="project" value="UniProtKB-KW"/>
</dbReference>
<evidence type="ECO:0000256" key="3">
    <source>
        <dbReference type="ARBA" id="ARBA00022840"/>
    </source>
</evidence>
<dbReference type="GeneID" id="18249898"/>
<dbReference type="AlphaFoldDB" id="G3B8J5"/>
<dbReference type="eggNOG" id="KOG0661">
    <property type="taxonomic scope" value="Eukaryota"/>
</dbReference>
<accession>G3B8J5</accession>
<dbReference type="InterPro" id="IPR011009">
    <property type="entry name" value="Kinase-like_dom_sf"/>
</dbReference>
<keyword evidence="3" id="KW-0067">ATP-binding</keyword>
<dbReference type="InterPro" id="IPR050117">
    <property type="entry name" value="MAPK"/>
</dbReference>
<dbReference type="SMART" id="SM00220">
    <property type="entry name" value="S_TKc"/>
    <property type="match status" value="1"/>
</dbReference>
<protein>
    <submittedName>
        <fullName evidence="5">Kinase-like protein</fullName>
    </submittedName>
</protein>
<keyword evidence="5" id="KW-0418">Kinase</keyword>
<feature type="domain" description="Protein kinase" evidence="4">
    <location>
        <begin position="31"/>
        <end position="376"/>
    </location>
</feature>
<dbReference type="EMBL" id="GL996527">
    <property type="protein sequence ID" value="EGV61749.1"/>
    <property type="molecule type" value="Genomic_DNA"/>
</dbReference>
<keyword evidence="1" id="KW-0723">Serine/threonine-protein kinase</keyword>
<evidence type="ECO:0000259" key="4">
    <source>
        <dbReference type="PROSITE" id="PS50011"/>
    </source>
</evidence>
<dbReference type="PROSITE" id="PS00108">
    <property type="entry name" value="PROTEIN_KINASE_ST"/>
    <property type="match status" value="1"/>
</dbReference>
<proteinExistence type="predicted"/>
<dbReference type="SUPFAM" id="SSF56112">
    <property type="entry name" value="Protein kinase-like (PK-like)"/>
    <property type="match status" value="1"/>
</dbReference>
<keyword evidence="5" id="KW-0808">Transferase</keyword>
<evidence type="ECO:0000256" key="2">
    <source>
        <dbReference type="ARBA" id="ARBA00022741"/>
    </source>
</evidence>
<sequence length="539" mass="62111">MSYMRTQKPLLQKYPQEWVKPIGWKSVFENYYLYTAMGSGSFGDVYLGKTKMNSKIFIRNDIRISTLLEPLHDHHRNRSPLVAVKILKTPITSMEEYRRSKELKFILSIPSHPNLVEVYDLFIDPSSHQVNIVMECMGQTLYHLVVARGSLKFSPVTMKSILSQVLNGIKHIHKYGFLHRDLKPENILLIATIQFYGDKENIPPHRKCDSYIVKVADYGLSRSVDDMSPYTSYVATRWYRAPEILLQRGLYGRAADMWAFGLIVMELVNFAALFPGDNEVNQLWLIVKTLGSPLLPEITYIGTSPTYLIPLGGFWREAHSLASKLKVSFPYERGVTIGELFSTDRYQGVAEVVQGCLKWDPDTRSDAKALSSMKYFKGTCTYESYRPSTHFRQNNHNLFSAGNYGSNSCKVIKPKYLYTDFYDGYEGQFMGFNSPLLPFRNRSYLSKPTTELLDEDHDENVYDPEVSVDVEIDEEYFDSDAYDSDRLEKLLSNADNENENSYHWNGPAEDMIPKLHRHHTRTKTPFHSKDQFLKVPNCG</sequence>
<keyword evidence="2" id="KW-0547">Nucleotide-binding</keyword>
<dbReference type="Gene3D" id="3.30.200.20">
    <property type="entry name" value="Phosphorylase Kinase, domain 1"/>
    <property type="match status" value="1"/>
</dbReference>
<dbReference type="PANTHER" id="PTHR24055">
    <property type="entry name" value="MITOGEN-ACTIVATED PROTEIN KINASE"/>
    <property type="match status" value="1"/>
</dbReference>
<name>G3B8J5_CANTC</name>
<dbReference type="OrthoDB" id="2158884at2759"/>
<dbReference type="Gene3D" id="1.10.510.10">
    <property type="entry name" value="Transferase(Phosphotransferase) domain 1"/>
    <property type="match status" value="1"/>
</dbReference>
<dbReference type="InterPro" id="IPR008271">
    <property type="entry name" value="Ser/Thr_kinase_AS"/>
</dbReference>
<evidence type="ECO:0000256" key="1">
    <source>
        <dbReference type="ARBA" id="ARBA00022527"/>
    </source>
</evidence>
<reference evidence="5 6" key="1">
    <citation type="journal article" date="2011" name="Proc. Natl. Acad. Sci. U.S.A.">
        <title>Comparative genomics of xylose-fermenting fungi for enhanced biofuel production.</title>
        <authorList>
            <person name="Wohlbach D.J."/>
            <person name="Kuo A."/>
            <person name="Sato T.K."/>
            <person name="Potts K.M."/>
            <person name="Salamov A.A."/>
            <person name="LaButti K.M."/>
            <person name="Sun H."/>
            <person name="Clum A."/>
            <person name="Pangilinan J.L."/>
            <person name="Lindquist E.A."/>
            <person name="Lucas S."/>
            <person name="Lapidus A."/>
            <person name="Jin M."/>
            <person name="Gunawan C."/>
            <person name="Balan V."/>
            <person name="Dale B.E."/>
            <person name="Jeffries T.W."/>
            <person name="Zinkel R."/>
            <person name="Barry K.W."/>
            <person name="Grigoriev I.V."/>
            <person name="Gasch A.P."/>
        </authorList>
    </citation>
    <scope>NUCLEOTIDE SEQUENCE [LARGE SCALE GENOMIC DNA]</scope>
    <source>
        <strain evidence="6">ATCC 10573 / BCRC 21748 / CBS 615 / JCM 9827 / NBRC 10315 / NRRL Y-1498 / VKM Y-70</strain>
    </source>
</reference>
<dbReference type="PROSITE" id="PS50011">
    <property type="entry name" value="PROTEIN_KINASE_DOM"/>
    <property type="match status" value="1"/>
</dbReference>
<dbReference type="InterPro" id="IPR000719">
    <property type="entry name" value="Prot_kinase_dom"/>
</dbReference>
<dbReference type="GO" id="GO:0005524">
    <property type="term" value="F:ATP binding"/>
    <property type="evidence" value="ECO:0007669"/>
    <property type="project" value="UniProtKB-KW"/>
</dbReference>
<evidence type="ECO:0000313" key="5">
    <source>
        <dbReference type="EMBL" id="EGV61749.1"/>
    </source>
</evidence>
<gene>
    <name evidence="5" type="ORF">CANTEDRAFT_135687</name>
</gene>
<evidence type="ECO:0000313" key="6">
    <source>
        <dbReference type="Proteomes" id="UP000000707"/>
    </source>
</evidence>
<dbReference type="KEGG" id="cten:18249898"/>
<dbReference type="Proteomes" id="UP000000707">
    <property type="component" value="Unassembled WGS sequence"/>
</dbReference>